<proteinExistence type="predicted"/>
<protein>
    <submittedName>
        <fullName evidence="2">Uncharacterized protein</fullName>
    </submittedName>
</protein>
<dbReference type="AlphaFoldDB" id="A0AAD3CMQ8"/>
<name>A0AAD3CMQ8_9STRA</name>
<feature type="chain" id="PRO_5042231534" evidence="1">
    <location>
        <begin position="18"/>
        <end position="222"/>
    </location>
</feature>
<keyword evidence="1" id="KW-0732">Signal</keyword>
<dbReference type="Pfam" id="PF02672">
    <property type="entry name" value="CP12"/>
    <property type="match status" value="1"/>
</dbReference>
<organism evidence="2 3">
    <name type="scientific">Chaetoceros tenuissimus</name>
    <dbReference type="NCBI Taxonomy" id="426638"/>
    <lineage>
        <taxon>Eukaryota</taxon>
        <taxon>Sar</taxon>
        <taxon>Stramenopiles</taxon>
        <taxon>Ochrophyta</taxon>
        <taxon>Bacillariophyta</taxon>
        <taxon>Coscinodiscophyceae</taxon>
        <taxon>Chaetocerotophycidae</taxon>
        <taxon>Chaetocerotales</taxon>
        <taxon>Chaetocerotaceae</taxon>
        <taxon>Chaetoceros</taxon>
    </lineage>
</organism>
<dbReference type="EMBL" id="BLLK01000029">
    <property type="protein sequence ID" value="GFH48803.1"/>
    <property type="molecule type" value="Genomic_DNA"/>
</dbReference>
<gene>
    <name evidence="2" type="ORF">CTEN210_05279</name>
</gene>
<evidence type="ECO:0000256" key="1">
    <source>
        <dbReference type="SAM" id="SignalP"/>
    </source>
</evidence>
<comment type="caution">
    <text evidence="2">The sequence shown here is derived from an EMBL/GenBank/DDBJ whole genome shotgun (WGS) entry which is preliminary data.</text>
</comment>
<feature type="signal peptide" evidence="1">
    <location>
        <begin position="1"/>
        <end position="17"/>
    </location>
</feature>
<keyword evidence="3" id="KW-1185">Reference proteome</keyword>
<accession>A0AAD3CMQ8</accession>
<reference evidence="2 3" key="1">
    <citation type="journal article" date="2021" name="Sci. Rep.">
        <title>The genome of the diatom Chaetoceros tenuissimus carries an ancient integrated fragment of an extant virus.</title>
        <authorList>
            <person name="Hongo Y."/>
            <person name="Kimura K."/>
            <person name="Takaki Y."/>
            <person name="Yoshida Y."/>
            <person name="Baba S."/>
            <person name="Kobayashi G."/>
            <person name="Nagasaki K."/>
            <person name="Hano T."/>
            <person name="Tomaru Y."/>
        </authorList>
    </citation>
    <scope>NUCLEOTIDE SEQUENCE [LARGE SCALE GENOMIC DNA]</scope>
    <source>
        <strain evidence="2 3">NIES-3715</strain>
    </source>
</reference>
<evidence type="ECO:0000313" key="2">
    <source>
        <dbReference type="EMBL" id="GFH48803.1"/>
    </source>
</evidence>
<dbReference type="Proteomes" id="UP001054902">
    <property type="component" value="Unassembled WGS sequence"/>
</dbReference>
<evidence type="ECO:0000313" key="3">
    <source>
        <dbReference type="Proteomes" id="UP001054902"/>
    </source>
</evidence>
<sequence length="222" mass="25063">MKYLYLAIALTLSNVAAFSPNSISLANKRSVRSNNAKTCLHVKAQKAIKAAVEASRKFGPQSKEARLAWETVEEINASDNSMAYKPLDDTLDIDLELLSRMKHRSRNSPVKVAPIQYAKVLSLHGSHHIQDDPNLKRALSKAELLTEWWGVHSTQAKLAWEEVEDILSNEYSSIFEGSTNPIENECKIDFTEACVAMEELEKVLFHHHECYHEVQNGDLGRF</sequence>